<protein>
    <submittedName>
        <fullName evidence="2">Uncharacterized protein</fullName>
    </submittedName>
</protein>
<evidence type="ECO:0000313" key="3">
    <source>
        <dbReference type="Proteomes" id="UP000019247"/>
    </source>
</evidence>
<comment type="caution">
    <text evidence="2">The sequence shown here is derived from an EMBL/GenBank/DDBJ whole genome shotgun (WGS) entry which is preliminary data.</text>
</comment>
<proteinExistence type="predicted"/>
<reference evidence="2 3" key="1">
    <citation type="journal article" date="2014" name="Genome Announc.">
        <title>Genome Sequence of Lactobacillus fabifermentans Strain T30PCM01, Isolated from Fermenting Grape Marc.</title>
        <authorList>
            <person name="Treu L."/>
            <person name="Vendramin V."/>
            <person name="Bovo B."/>
            <person name="Giacomini A."/>
            <person name="Corich V."/>
            <person name="Campanaro S."/>
        </authorList>
    </citation>
    <scope>NUCLEOTIDE SEQUENCE [LARGE SCALE GENOMIC DNA]</scope>
    <source>
        <strain evidence="2 3">T30PCM01</strain>
    </source>
</reference>
<evidence type="ECO:0000313" key="2">
    <source>
        <dbReference type="EMBL" id="ETY75013.1"/>
    </source>
</evidence>
<dbReference type="HOGENOM" id="CLU_3201257_0_0_9"/>
<dbReference type="AlphaFoldDB" id="W6TAN5"/>
<name>W6TAN5_9LACO</name>
<accession>W6TAN5</accession>
<dbReference type="Proteomes" id="UP000019247">
    <property type="component" value="Unassembled WGS sequence"/>
</dbReference>
<feature type="transmembrane region" description="Helical" evidence="1">
    <location>
        <begin position="18"/>
        <end position="36"/>
    </location>
</feature>
<keyword evidence="1" id="KW-1133">Transmembrane helix</keyword>
<evidence type="ECO:0000256" key="1">
    <source>
        <dbReference type="SAM" id="Phobius"/>
    </source>
</evidence>
<gene>
    <name evidence="2" type="ORF">LFAB_04170</name>
</gene>
<organism evidence="2 3">
    <name type="scientific">Lactiplantibacillus fabifermentans T30PCM01</name>
    <dbReference type="NCBI Taxonomy" id="1400520"/>
    <lineage>
        <taxon>Bacteria</taxon>
        <taxon>Bacillati</taxon>
        <taxon>Bacillota</taxon>
        <taxon>Bacilli</taxon>
        <taxon>Lactobacillales</taxon>
        <taxon>Lactobacillaceae</taxon>
        <taxon>Lactiplantibacillus</taxon>
    </lineage>
</organism>
<keyword evidence="1" id="KW-0812">Transmembrane</keyword>
<keyword evidence="1" id="KW-0472">Membrane</keyword>
<sequence length="45" mass="5418">MSANRSTKTHYSKPQIDWVRFFIALFSVGALTVNWYSRKLQRRTR</sequence>
<dbReference type="EMBL" id="AWWK01000021">
    <property type="protein sequence ID" value="ETY75013.1"/>
    <property type="molecule type" value="Genomic_DNA"/>
</dbReference>